<evidence type="ECO:0000259" key="1">
    <source>
        <dbReference type="Pfam" id="PF09643"/>
    </source>
</evidence>
<dbReference type="InterPro" id="IPR010024">
    <property type="entry name" value="CHP16711"/>
</dbReference>
<accession>G5SMG8</accession>
<dbReference type="InterPro" id="IPR019096">
    <property type="entry name" value="YopX_protein"/>
</dbReference>
<dbReference type="STRING" id="762968.HMPREF9441_00543"/>
<organism evidence="2 3">
    <name type="scientific">Paraprevotella clara YIT 11840</name>
    <dbReference type="NCBI Taxonomy" id="762968"/>
    <lineage>
        <taxon>Bacteria</taxon>
        <taxon>Pseudomonadati</taxon>
        <taxon>Bacteroidota</taxon>
        <taxon>Bacteroidia</taxon>
        <taxon>Bacteroidales</taxon>
        <taxon>Prevotellaceae</taxon>
        <taxon>Paraprevotella</taxon>
    </lineage>
</organism>
<feature type="domain" description="YopX protein" evidence="1">
    <location>
        <begin position="7"/>
        <end position="148"/>
    </location>
</feature>
<reference evidence="2 3" key="1">
    <citation type="submission" date="2011-03" db="EMBL/GenBank/DDBJ databases">
        <authorList>
            <person name="Weinstock G."/>
            <person name="Sodergren E."/>
            <person name="Clifton S."/>
            <person name="Fulton L."/>
            <person name="Fulton B."/>
            <person name="Courtney L."/>
            <person name="Fronick C."/>
            <person name="Harrison M."/>
            <person name="Strong C."/>
            <person name="Farmer C."/>
            <person name="Delahaunty K."/>
            <person name="Markovic C."/>
            <person name="Hall O."/>
            <person name="Minx P."/>
            <person name="Tomlinson C."/>
            <person name="Mitreva M."/>
            <person name="Hou S."/>
            <person name="Chen J."/>
            <person name="Wollam A."/>
            <person name="Pepin K.H."/>
            <person name="Johnson M."/>
            <person name="Bhonagiri V."/>
            <person name="Zhang X."/>
            <person name="Suruliraj S."/>
            <person name="Warren W."/>
            <person name="Chinwalla A."/>
            <person name="Mardis E.R."/>
            <person name="Wilson R.K."/>
        </authorList>
    </citation>
    <scope>NUCLEOTIDE SEQUENCE [LARGE SCALE GENOMIC DNA]</scope>
    <source>
        <strain evidence="2 3">YIT 11840</strain>
    </source>
</reference>
<evidence type="ECO:0000313" key="2">
    <source>
        <dbReference type="EMBL" id="EHH01520.1"/>
    </source>
</evidence>
<gene>
    <name evidence="2" type="ORF">HMPREF9441_00543</name>
</gene>
<dbReference type="Proteomes" id="UP000003598">
    <property type="component" value="Unassembled WGS sequence"/>
</dbReference>
<dbReference type="RefSeq" id="WP_008617528.1">
    <property type="nucleotide sequence ID" value="NZ_JH376582.1"/>
</dbReference>
<dbReference type="SUPFAM" id="SSF159006">
    <property type="entry name" value="YopX-like"/>
    <property type="match status" value="1"/>
</dbReference>
<dbReference type="eggNOG" id="ENOG5033ART">
    <property type="taxonomic scope" value="Bacteria"/>
</dbReference>
<dbReference type="PATRIC" id="fig|762968.3.peg.483"/>
<sequence length="154" mass="17545">MKREIRFRGKRIENGEWVFGDLIHFGNGCIIYHGSQENYEITNRTDVAIEYLDDEISVVNPDTVGQFTGLYDKNGKEIYEGDIVKTKEYGIDIPNGVFCTNVAGYDTFQIKWNNGGFHLSNDKRNFRLCGGSHLEFISNIHDNPELLEGGSDEE</sequence>
<proteinExistence type="predicted"/>
<dbReference type="GeneID" id="93556281"/>
<comment type="caution">
    <text evidence="2">The sequence shown here is derived from an EMBL/GenBank/DDBJ whole genome shotgun (WGS) entry which is preliminary data.</text>
</comment>
<dbReference type="NCBIfam" id="TIGR01671">
    <property type="entry name" value="phage_TIGR01671"/>
    <property type="match status" value="1"/>
</dbReference>
<evidence type="ECO:0000313" key="3">
    <source>
        <dbReference type="Proteomes" id="UP000003598"/>
    </source>
</evidence>
<dbReference type="HOGENOM" id="CLU_107462_2_0_10"/>
<dbReference type="InterPro" id="IPR023385">
    <property type="entry name" value="YopX-like_C"/>
</dbReference>
<dbReference type="Gene3D" id="2.30.30.290">
    <property type="entry name" value="YopX-like domains"/>
    <property type="match status" value="1"/>
</dbReference>
<dbReference type="EMBL" id="AFFY01000006">
    <property type="protein sequence ID" value="EHH01520.1"/>
    <property type="molecule type" value="Genomic_DNA"/>
</dbReference>
<name>G5SMG8_9BACT</name>
<keyword evidence="3" id="KW-1185">Reference proteome</keyword>
<dbReference type="OrthoDB" id="1809393at2"/>
<protein>
    <recommendedName>
        <fullName evidence="1">YopX protein domain-containing protein</fullName>
    </recommendedName>
</protein>
<dbReference type="AlphaFoldDB" id="G5SMG8"/>
<dbReference type="Pfam" id="PF09643">
    <property type="entry name" value="YopX"/>
    <property type="match status" value="1"/>
</dbReference>